<name>A0A6J7CYK9_9ZZZZ</name>
<protein>
    <submittedName>
        <fullName evidence="1">Unannotated protein</fullName>
    </submittedName>
</protein>
<reference evidence="1" key="1">
    <citation type="submission" date="2020-05" db="EMBL/GenBank/DDBJ databases">
        <authorList>
            <person name="Chiriac C."/>
            <person name="Salcher M."/>
            <person name="Ghai R."/>
            <person name="Kavagutti S V."/>
        </authorList>
    </citation>
    <scope>NUCLEOTIDE SEQUENCE</scope>
</reference>
<gene>
    <name evidence="1" type="ORF">UFOPK3417_00274</name>
</gene>
<organism evidence="1">
    <name type="scientific">freshwater metagenome</name>
    <dbReference type="NCBI Taxonomy" id="449393"/>
    <lineage>
        <taxon>unclassified sequences</taxon>
        <taxon>metagenomes</taxon>
        <taxon>ecological metagenomes</taxon>
    </lineage>
</organism>
<proteinExistence type="predicted"/>
<dbReference type="EMBL" id="CAFBLR010000013">
    <property type="protein sequence ID" value="CAB4861935.1"/>
    <property type="molecule type" value="Genomic_DNA"/>
</dbReference>
<dbReference type="AlphaFoldDB" id="A0A6J7CYK9"/>
<sequence>MTDLAALGRTDAAGLAVRPRGHVVVVHVALLLLWRERVEQLVHARHGECGDVEHLGLAALEQARAVRRVEDTDLGRDRTEVRGTTAVDANTFLHHALADELLGEAANGFLDLLLAAGELARCILRTGQRGNSLGRSGVSSGIALGLERDGDRLGDLVADHTADAGADVVAVVENRLVGQRRDRTLRSNDCCNELLLQRYRFLDPALRGLETAGDDLFGHLRCAVLVVRVRLLRTTCLHHHDGDVAVVQFAARDDEFECRVVTLLERGVRDPLARLAVGQTHGADGAVERDAADHERRGCGVDGQDVVRVRLIGTEYRDDHLGLVAVAIGEGRAQRTVSEAAGEDCVLSGTTLTAEERAGDLARGICTLFDVDRQREEIDAVTDVFCGVCSRKHRGAPDGGHHSPLGLQSQLAGLVRQGLVGAPNGTRHADGVSHSMLLYVFGGAPRFPVGKPPRSP</sequence>
<accession>A0A6J7CYK9</accession>
<evidence type="ECO:0000313" key="1">
    <source>
        <dbReference type="EMBL" id="CAB4861935.1"/>
    </source>
</evidence>